<evidence type="ECO:0000313" key="2">
    <source>
        <dbReference type="Proteomes" id="UP000326509"/>
    </source>
</evidence>
<accession>A0A5J4J4V4</accession>
<proteinExistence type="predicted"/>
<sequence>MNRIKLIWDFRGPNAAPIAAHHIVHLKEFSLAEGLENTICNTEEITPMHHIAYMIVDEVHMADLRERLKPNRGQKYNS</sequence>
<name>A0A5J4J4V4_9FLAO</name>
<dbReference type="EMBL" id="BKCG01000012">
    <property type="protein sequence ID" value="GER60923.1"/>
    <property type="molecule type" value="Genomic_DNA"/>
</dbReference>
<gene>
    <name evidence="1" type="ORF">ULMA_30310</name>
</gene>
<protein>
    <submittedName>
        <fullName evidence="1">Uncharacterized protein</fullName>
    </submittedName>
</protein>
<evidence type="ECO:0000313" key="1">
    <source>
        <dbReference type="EMBL" id="GER60923.1"/>
    </source>
</evidence>
<dbReference type="Proteomes" id="UP000326509">
    <property type="component" value="Unassembled WGS sequence"/>
</dbReference>
<comment type="caution">
    <text evidence="1">The sequence shown here is derived from an EMBL/GenBank/DDBJ whole genome shotgun (WGS) entry which is preliminary data.</text>
</comment>
<dbReference type="OrthoDB" id="1445783at2"/>
<reference evidence="1 2" key="1">
    <citation type="submission" date="2019-08" db="EMBL/GenBank/DDBJ databases">
        <title>Draft genome sequence of Ulvibacter marinus type strain NBRC 109484.</title>
        <authorList>
            <person name="Kawano K."/>
            <person name="Ushijima N."/>
            <person name="Kihara M."/>
            <person name="Itoh H."/>
        </authorList>
    </citation>
    <scope>NUCLEOTIDE SEQUENCE [LARGE SCALE GENOMIC DNA]</scope>
    <source>
        <strain evidence="1 2">NBRC 109484</strain>
    </source>
</reference>
<dbReference type="AlphaFoldDB" id="A0A5J4J4V4"/>
<organism evidence="1 2">
    <name type="scientific">Patiriisocius marinus</name>
    <dbReference type="NCBI Taxonomy" id="1397112"/>
    <lineage>
        <taxon>Bacteria</taxon>
        <taxon>Pseudomonadati</taxon>
        <taxon>Bacteroidota</taxon>
        <taxon>Flavobacteriia</taxon>
        <taxon>Flavobacteriales</taxon>
        <taxon>Flavobacteriaceae</taxon>
        <taxon>Patiriisocius</taxon>
    </lineage>
</organism>
<dbReference type="RefSeq" id="WP_151675350.1">
    <property type="nucleotide sequence ID" value="NZ_BKCG01000012.1"/>
</dbReference>
<keyword evidence="2" id="KW-1185">Reference proteome</keyword>